<accession>A0A1T5FSV1</accession>
<proteinExistence type="predicted"/>
<feature type="signal peptide" evidence="2">
    <location>
        <begin position="1"/>
        <end position="22"/>
    </location>
</feature>
<dbReference type="Proteomes" id="UP000191055">
    <property type="component" value="Unassembled WGS sequence"/>
</dbReference>
<dbReference type="RefSeq" id="WP_079557431.1">
    <property type="nucleotide sequence ID" value="NZ_CP021904.1"/>
</dbReference>
<dbReference type="AlphaFoldDB" id="A0A1T5FSV1"/>
<dbReference type="STRING" id="889453.SAMN03080601_01675"/>
<evidence type="ECO:0000313" key="4">
    <source>
        <dbReference type="Proteomes" id="UP000191055"/>
    </source>
</evidence>
<dbReference type="PROSITE" id="PS50005">
    <property type="entry name" value="TPR"/>
    <property type="match status" value="1"/>
</dbReference>
<gene>
    <name evidence="3" type="ORF">SAMN03080601_01675</name>
</gene>
<keyword evidence="1" id="KW-0802">TPR repeat</keyword>
<organism evidence="3 4">
    <name type="scientific">Alkalitalea saponilacus</name>
    <dbReference type="NCBI Taxonomy" id="889453"/>
    <lineage>
        <taxon>Bacteria</taxon>
        <taxon>Pseudomonadati</taxon>
        <taxon>Bacteroidota</taxon>
        <taxon>Bacteroidia</taxon>
        <taxon>Marinilabiliales</taxon>
        <taxon>Marinilabiliaceae</taxon>
        <taxon>Alkalitalea</taxon>
    </lineage>
</organism>
<dbReference type="PROSITE" id="PS51257">
    <property type="entry name" value="PROKAR_LIPOPROTEIN"/>
    <property type="match status" value="1"/>
</dbReference>
<feature type="chain" id="PRO_5013024487" evidence="2">
    <location>
        <begin position="23"/>
        <end position="1054"/>
    </location>
</feature>
<dbReference type="InterPro" id="IPR019734">
    <property type="entry name" value="TPR_rpt"/>
</dbReference>
<dbReference type="SUPFAM" id="SSF48452">
    <property type="entry name" value="TPR-like"/>
    <property type="match status" value="2"/>
</dbReference>
<name>A0A1T5FSV1_9BACT</name>
<keyword evidence="4" id="KW-1185">Reference proteome</keyword>
<protein>
    <submittedName>
        <fullName evidence="3">Tetratricopeptide repeat-containing protein</fullName>
    </submittedName>
</protein>
<dbReference type="Pfam" id="PF13181">
    <property type="entry name" value="TPR_8"/>
    <property type="match status" value="1"/>
</dbReference>
<dbReference type="Gene3D" id="1.25.40.10">
    <property type="entry name" value="Tetratricopeptide repeat domain"/>
    <property type="match status" value="3"/>
</dbReference>
<evidence type="ECO:0000313" key="3">
    <source>
        <dbReference type="EMBL" id="SKB99243.1"/>
    </source>
</evidence>
<feature type="repeat" description="TPR" evidence="1">
    <location>
        <begin position="241"/>
        <end position="274"/>
    </location>
</feature>
<sequence length="1054" mass="121360">MTLRIVYISIAAFLLVSCSTQNNTWLSRNYHSITSKYNTLFNGEQSFKRGEQQLMRNHQDNFTYILSMFPYSGEEKAGAVKGDMDRAISKGHKIIANKSITARPRRRPPRNSPRYHNFYNRREFNRYMDDAFLLVGKAHLYNHEFNDALVMLDYILREFPNQSTRFDALIWMARTRIEMGDLENAAILLDRYDAMGQAPDGLYGEYMATFAEFHIRSGNLREAIPYMKVAADEASGRWNRTRRAYILAQLYKQTGYHDLAANTFRRVIRSSPNYEMELNARINYLMLQGHLDGNHDRARQQLYRQVNQANNREFRDRIYYVLAQSYLSEGDTIMAITNLRLSSGYNFGNQSLKTETYLQLAELYFELPAFIPSYAYYDSTIVSIRDTDPRYRKIHHRHAGLKNLSTHFETITREDSLMRLAQMPEADLEDFILALIEEERQAQLNLSVGARDDQRRTGGDQMFQRDFGSQLSRATDSQGQWYFYNQSTVSLGKMDFERRWGRRGNEDNWRRADKGTVEPLDYGMTPTQPGEPDFGNGALPVEGQRESGPRAQLIELPTKEELMADIPLTEEQKAITKERLANAWFQSGIIFLDHFNDPTRAIEMFRMFLNDFPTHALAEQAWFWAYMAYNQLENETGASQMREGLIRHFPDGQYAEFARNPQYAEAKRQRRQELNELYNDAFNAYINNRFNSSISKSTLIILETEEEELLRKARLLKAAAYARQGNVTNFESELNILTNDFGTTREGKLAERWLAMMADGKLPAIGPVTRQLTATTDEPDTPETPIEEVVPVDRFKFEPSHEHFILIVVEEDADINRLLFNLADYNFSRFLLADYEIESRTLPDSRRLLSIGSFANNREAMDYYYGLRSNPGLLRAENVNAPMLMAGSESNKNTLISTGETTEYRDFFSKNYLGGGGGITMQMAFVDQEPEDAAATGARSFTTSDGTHWVMVVLPPRTNTGRVSGFLTSHALNSFNLRLNTRTINLSGGETVLLVEAFQSASQAEEFTTSLNVNNFWNNQLRASNWVMASVSPENFNIIEQEGTTLEYIKFYKE</sequence>
<dbReference type="InterPro" id="IPR011990">
    <property type="entry name" value="TPR-like_helical_dom_sf"/>
</dbReference>
<dbReference type="KEGG" id="asx:CDL62_10205"/>
<evidence type="ECO:0000256" key="1">
    <source>
        <dbReference type="PROSITE-ProRule" id="PRU00339"/>
    </source>
</evidence>
<dbReference type="EMBL" id="FUYV01000008">
    <property type="protein sequence ID" value="SKB99243.1"/>
    <property type="molecule type" value="Genomic_DNA"/>
</dbReference>
<reference evidence="3 4" key="1">
    <citation type="submission" date="2017-02" db="EMBL/GenBank/DDBJ databases">
        <authorList>
            <person name="Peterson S.W."/>
        </authorList>
    </citation>
    <scope>NUCLEOTIDE SEQUENCE [LARGE SCALE GENOMIC DNA]</scope>
    <source>
        <strain evidence="3 4">DSM 24412</strain>
    </source>
</reference>
<evidence type="ECO:0000256" key="2">
    <source>
        <dbReference type="SAM" id="SignalP"/>
    </source>
</evidence>
<dbReference type="OrthoDB" id="1522549at2"/>
<keyword evidence="2" id="KW-0732">Signal</keyword>